<accession>A0A1B1P8U3</accession>
<protein>
    <submittedName>
        <fullName evidence="1">Uncharacterized protein</fullName>
    </submittedName>
</protein>
<name>A0A1B1P8U3_9CAUD</name>
<gene>
    <name evidence="1" type="ORF">kpv477_099</name>
</gene>
<evidence type="ECO:0000313" key="2">
    <source>
        <dbReference type="Proteomes" id="UP000202533"/>
    </source>
</evidence>
<organism evidence="1 2">
    <name type="scientific">Klebsiella phage vB_KpnM_KpV477</name>
    <dbReference type="NCBI Taxonomy" id="1852625"/>
    <lineage>
        <taxon>Viruses</taxon>
        <taxon>Duplodnaviria</taxon>
        <taxon>Heunggongvirae</taxon>
        <taxon>Uroviricota</taxon>
        <taxon>Caudoviricetes</taxon>
        <taxon>Pantevenvirales</taxon>
        <taxon>Straboviridae</taxon>
        <taxon>Tevenvirinae</taxon>
        <taxon>Jiaodavirus</taxon>
        <taxon>Jiaodavirus kpv477</taxon>
    </lineage>
</organism>
<dbReference type="EMBL" id="KX258185">
    <property type="protein sequence ID" value="ANT40536.1"/>
    <property type="molecule type" value="Genomic_DNA"/>
</dbReference>
<dbReference type="KEGG" id="vg:29067061"/>
<reference evidence="1 2" key="1">
    <citation type="submission" date="2016-05" db="EMBL/GenBank/DDBJ databases">
        <title>Complete genome sequence of Klebsiella pneumoniae bacteriophage vB_KpnM_KpV477.</title>
        <authorList>
            <person name="Komisarova E.V."/>
            <person name="Krasilnikova V.M."/>
            <person name="Kislichkina A.A."/>
            <person name="Bogun A.G."/>
            <person name="Volozhantsev N.V."/>
        </authorList>
    </citation>
    <scope>NUCLEOTIDE SEQUENCE [LARGE SCALE GENOMIC DNA]</scope>
</reference>
<dbReference type="Pfam" id="PF23945">
    <property type="entry name" value="DUF7279"/>
    <property type="match status" value="1"/>
</dbReference>
<dbReference type="InterPro" id="IPR055703">
    <property type="entry name" value="DUF7279"/>
</dbReference>
<sequence length="73" mass="8855">MKTTILTTNDTMKVFLNYGRPHKGRRWYLEAVCRETGRRENAKFSARPTRKQIHQFMSWAGEELRFSLYWDEI</sequence>
<dbReference type="GeneID" id="29067061"/>
<dbReference type="Proteomes" id="UP000202533">
    <property type="component" value="Segment"/>
</dbReference>
<dbReference type="OrthoDB" id="27301at10239"/>
<evidence type="ECO:0000313" key="1">
    <source>
        <dbReference type="EMBL" id="ANT40536.1"/>
    </source>
</evidence>
<dbReference type="RefSeq" id="YP_009288775.1">
    <property type="nucleotide sequence ID" value="NC_031087.1"/>
</dbReference>
<keyword evidence="2" id="KW-1185">Reference proteome</keyword>
<proteinExistence type="predicted"/>